<dbReference type="SUPFAM" id="SSF51905">
    <property type="entry name" value="FAD/NAD(P)-binding domain"/>
    <property type="match status" value="1"/>
</dbReference>
<dbReference type="Pfam" id="PF02852">
    <property type="entry name" value="Pyr_redox_dim"/>
    <property type="match status" value="1"/>
</dbReference>
<organism evidence="7 8">
    <name type="scientific">Lusitaniella coriacea LEGE 07157</name>
    <dbReference type="NCBI Taxonomy" id="945747"/>
    <lineage>
        <taxon>Bacteria</taxon>
        <taxon>Bacillati</taxon>
        <taxon>Cyanobacteriota</taxon>
        <taxon>Cyanophyceae</taxon>
        <taxon>Spirulinales</taxon>
        <taxon>Lusitaniellaceae</taxon>
        <taxon>Lusitaniella</taxon>
    </lineage>
</organism>
<comment type="similarity">
    <text evidence="1">Belongs to the class-I pyridine nucleotide-disulfide oxidoreductase family.</text>
</comment>
<evidence type="ECO:0000313" key="7">
    <source>
        <dbReference type="EMBL" id="MBE9114753.1"/>
    </source>
</evidence>
<dbReference type="InterPro" id="IPR004099">
    <property type="entry name" value="Pyr_nucl-diS_OxRdtase_dimer"/>
</dbReference>
<dbReference type="RefSeq" id="WP_194027848.1">
    <property type="nucleotide sequence ID" value="NZ_JADEWZ010000003.1"/>
</dbReference>
<keyword evidence="4" id="KW-0520">NAD</keyword>
<dbReference type="InterPro" id="IPR001100">
    <property type="entry name" value="Pyr_nuc-diS_OxRdtase"/>
</dbReference>
<keyword evidence="3 4" id="KW-0274">FAD</keyword>
<name>A0A8J7AMV1_9CYAN</name>
<feature type="domain" description="FAD/NAD(P)-binding" evidence="6">
    <location>
        <begin position="5"/>
        <end position="317"/>
    </location>
</feature>
<feature type="binding site" evidence="4">
    <location>
        <position position="263"/>
    </location>
    <ligand>
        <name>NAD(+)</name>
        <dbReference type="ChEBI" id="CHEBI:57540"/>
    </ligand>
</feature>
<evidence type="ECO:0000313" key="8">
    <source>
        <dbReference type="Proteomes" id="UP000654482"/>
    </source>
</evidence>
<dbReference type="Gene3D" id="3.30.390.30">
    <property type="match status" value="1"/>
</dbReference>
<dbReference type="PRINTS" id="PR00368">
    <property type="entry name" value="FADPNR"/>
</dbReference>
<dbReference type="Pfam" id="PF07992">
    <property type="entry name" value="Pyr_redox_2"/>
    <property type="match status" value="1"/>
</dbReference>
<dbReference type="GO" id="GO:0003955">
    <property type="term" value="F:NAD(P)H dehydrogenase (quinone) activity"/>
    <property type="evidence" value="ECO:0007669"/>
    <property type="project" value="TreeGrafter"/>
</dbReference>
<dbReference type="PANTHER" id="PTHR43014:SF2">
    <property type="entry name" value="MERCURIC REDUCTASE"/>
    <property type="match status" value="1"/>
</dbReference>
<evidence type="ECO:0000256" key="2">
    <source>
        <dbReference type="ARBA" id="ARBA00022630"/>
    </source>
</evidence>
<sequence length="475" mass="53020">MSVEYDLVVIGGSVEGIYAAIAATYLNARVALVEQGVSPYADVLYRRAIARIGDGLHQCDNIFPFATQAEFSRLDLAQAISWAKEICATFSAAESRIRLATLGVDAIAGKGEFIRLPHLAFQVQQRQLRSRAYLLAMGSSPVAPSIQGLTPPDYLTPNDLWQQEKLKTLPQNLLIVGGSPLALELSQSLNRLGKSVTLIVEDERLLSAEDPQAIRWIQATLEAEGICLFTQSPIAQVQKIDGKTWVQAGDRAIETDCIICAQGQQPDLEGLNLEGVGIRVEGKRLHLNEKLQTTNPRIYGCGSIAGGYSSPQIARYEAQIALHNALFSPWVKKCDYRHIPWTLLTEPNFARVGMTERQAQQRYGKDIFVAQHYFKEIPQAWILGQTTGFCKFVFRNNGEMLGAHIVGTQAAELIGTVTLAMKHRLKANALAELFFPSPSISEILQQTAQEWQLYALKRNKIRRHLRTQWLRWRRN</sequence>
<keyword evidence="8" id="KW-1185">Reference proteome</keyword>
<dbReference type="InterPro" id="IPR036188">
    <property type="entry name" value="FAD/NAD-bd_sf"/>
</dbReference>
<comment type="caution">
    <text evidence="7">The sequence shown here is derived from an EMBL/GenBank/DDBJ whole genome shotgun (WGS) entry which is preliminary data.</text>
</comment>
<comment type="cofactor">
    <cofactor evidence="4">
        <name>FAD</name>
        <dbReference type="ChEBI" id="CHEBI:57692"/>
    </cofactor>
    <text evidence="4">Binds 1 FAD per subunit.</text>
</comment>
<dbReference type="AlphaFoldDB" id="A0A8J7AMV1"/>
<reference evidence="7" key="1">
    <citation type="submission" date="2020-10" db="EMBL/GenBank/DDBJ databases">
        <authorList>
            <person name="Castelo-Branco R."/>
            <person name="Eusebio N."/>
            <person name="Adriana R."/>
            <person name="Vieira A."/>
            <person name="Brugerolle De Fraissinette N."/>
            <person name="Rezende De Castro R."/>
            <person name="Schneider M.P."/>
            <person name="Vasconcelos V."/>
            <person name="Leao P.N."/>
        </authorList>
    </citation>
    <scope>NUCLEOTIDE SEQUENCE</scope>
    <source>
        <strain evidence="7">LEGE 07157</strain>
    </source>
</reference>
<dbReference type="Gene3D" id="3.50.50.60">
    <property type="entry name" value="FAD/NAD(P)-binding domain"/>
    <property type="match status" value="2"/>
</dbReference>
<protein>
    <submittedName>
        <fullName evidence="7">NAD(P)/FAD-dependent oxidoreductase</fullName>
    </submittedName>
</protein>
<dbReference type="PIRSF" id="PIRSF000350">
    <property type="entry name" value="Mercury_reductase_MerA"/>
    <property type="match status" value="1"/>
</dbReference>
<dbReference type="SUPFAM" id="SSF55424">
    <property type="entry name" value="FAD/NAD-linked reductases, dimerisation (C-terminal) domain"/>
    <property type="match status" value="1"/>
</dbReference>
<keyword evidence="4" id="KW-0547">Nucleotide-binding</keyword>
<feature type="domain" description="Pyridine nucleotide-disulphide oxidoreductase dimerisation" evidence="5">
    <location>
        <begin position="339"/>
        <end position="447"/>
    </location>
</feature>
<evidence type="ECO:0000256" key="4">
    <source>
        <dbReference type="PIRSR" id="PIRSR000350-3"/>
    </source>
</evidence>
<evidence type="ECO:0000259" key="6">
    <source>
        <dbReference type="Pfam" id="PF07992"/>
    </source>
</evidence>
<feature type="binding site" evidence="4">
    <location>
        <begin position="177"/>
        <end position="184"/>
    </location>
    <ligand>
        <name>NAD(+)</name>
        <dbReference type="ChEBI" id="CHEBI:57540"/>
    </ligand>
</feature>
<gene>
    <name evidence="7" type="ORF">IQ249_02470</name>
</gene>
<keyword evidence="2" id="KW-0285">Flavoprotein</keyword>
<dbReference type="PANTHER" id="PTHR43014">
    <property type="entry name" value="MERCURIC REDUCTASE"/>
    <property type="match status" value="1"/>
</dbReference>
<dbReference type="EMBL" id="JADEWZ010000003">
    <property type="protein sequence ID" value="MBE9114753.1"/>
    <property type="molecule type" value="Genomic_DNA"/>
</dbReference>
<dbReference type="InterPro" id="IPR023753">
    <property type="entry name" value="FAD/NAD-binding_dom"/>
</dbReference>
<feature type="binding site" evidence="4">
    <location>
        <position position="111"/>
    </location>
    <ligand>
        <name>FAD</name>
        <dbReference type="ChEBI" id="CHEBI:57692"/>
    </ligand>
</feature>
<proteinExistence type="inferred from homology"/>
<dbReference type="Proteomes" id="UP000654482">
    <property type="component" value="Unassembled WGS sequence"/>
</dbReference>
<evidence type="ECO:0000259" key="5">
    <source>
        <dbReference type="Pfam" id="PF02852"/>
    </source>
</evidence>
<evidence type="ECO:0000256" key="1">
    <source>
        <dbReference type="ARBA" id="ARBA00007532"/>
    </source>
</evidence>
<dbReference type="GO" id="GO:0050660">
    <property type="term" value="F:flavin adenine dinucleotide binding"/>
    <property type="evidence" value="ECO:0007669"/>
    <property type="project" value="TreeGrafter"/>
</dbReference>
<dbReference type="PRINTS" id="PR00411">
    <property type="entry name" value="PNDRDTASEI"/>
</dbReference>
<evidence type="ECO:0000256" key="3">
    <source>
        <dbReference type="ARBA" id="ARBA00022827"/>
    </source>
</evidence>
<dbReference type="InterPro" id="IPR016156">
    <property type="entry name" value="FAD/NAD-linked_Rdtase_dimer_sf"/>
</dbReference>
<accession>A0A8J7AMV1</accession>